<dbReference type="InterPro" id="IPR055438">
    <property type="entry name" value="AstE_AspA_cat"/>
</dbReference>
<keyword evidence="4" id="KW-0862">Zinc</keyword>
<dbReference type="KEGG" id="tvd:SG34_028080"/>
<sequence>MAIVFSEISYFKDPSPASLPPDHQAFLLSLAGPTVIDITGQDPGRCRVITSLLHGNEPSGLIAIHRWLTAGVTMPKPTTNIRFIIASTEAASLPPLLSHRYLPEGKDLNRCFGSGKNSGYYLRANLIADAVSQVSPEIVVDLHNTSGSGPAFAVCHGITANVLSLSSFFCETVILSAIRLGALLEQDFSCPVITVECGGCHDELAHELAYEGICHLLACETTRYFHQEREVEVVYQPHRLRLKPGINLSYGGHDSGEAGVRLKTDIEQYNFSGARRGEVLGWLDADGLDNLVLTDEQGQDIIGEYFTSSANQLLCATDMRIFMATGIKDIAVNDCLFYVIKTADAKG</sequence>
<evidence type="ECO:0000313" key="7">
    <source>
        <dbReference type="Proteomes" id="UP000032352"/>
    </source>
</evidence>
<evidence type="ECO:0000256" key="3">
    <source>
        <dbReference type="ARBA" id="ARBA00022801"/>
    </source>
</evidence>
<comment type="cofactor">
    <cofactor evidence="1">
        <name>Zn(2+)</name>
        <dbReference type="ChEBI" id="CHEBI:29105"/>
    </cofactor>
</comment>
<evidence type="ECO:0000256" key="2">
    <source>
        <dbReference type="ARBA" id="ARBA00022723"/>
    </source>
</evidence>
<name>A0AAF0C7B2_9GAMM</name>
<dbReference type="GO" id="GO:0046872">
    <property type="term" value="F:metal ion binding"/>
    <property type="evidence" value="ECO:0007669"/>
    <property type="project" value="UniProtKB-KW"/>
</dbReference>
<reference evidence="6 7" key="1">
    <citation type="journal article" date="2015" name="Genome Announc.">
        <title>Draft Genome Sequences of Marine Isolates of Thalassomonas viridans and Thalassomonas actiniarum.</title>
        <authorList>
            <person name="Olonade I."/>
            <person name="van Zyl L.J."/>
            <person name="Trindade M."/>
        </authorList>
    </citation>
    <scope>NUCLEOTIDE SEQUENCE [LARGE SCALE GENOMIC DNA]</scope>
    <source>
        <strain evidence="6 7">XOM25</strain>
    </source>
</reference>
<keyword evidence="7" id="KW-1185">Reference proteome</keyword>
<dbReference type="RefSeq" id="WP_044838827.1">
    <property type="nucleotide sequence ID" value="NZ_CP059733.1"/>
</dbReference>
<evidence type="ECO:0000259" key="5">
    <source>
        <dbReference type="Pfam" id="PF24827"/>
    </source>
</evidence>
<protein>
    <submittedName>
        <fullName evidence="6">Succinylglutamate desuccinylase/aspartoacylase family protein</fullName>
    </submittedName>
</protein>
<proteinExistence type="predicted"/>
<accession>A0AAF0C7B2</accession>
<keyword evidence="3" id="KW-0378">Hydrolase</keyword>
<dbReference type="SUPFAM" id="SSF53187">
    <property type="entry name" value="Zn-dependent exopeptidases"/>
    <property type="match status" value="1"/>
</dbReference>
<evidence type="ECO:0000256" key="1">
    <source>
        <dbReference type="ARBA" id="ARBA00001947"/>
    </source>
</evidence>
<dbReference type="Gene3D" id="3.40.630.10">
    <property type="entry name" value="Zn peptidases"/>
    <property type="match status" value="1"/>
</dbReference>
<evidence type="ECO:0000256" key="4">
    <source>
        <dbReference type="ARBA" id="ARBA00022833"/>
    </source>
</evidence>
<reference evidence="6 7" key="2">
    <citation type="journal article" date="2022" name="Mar. Drugs">
        <title>Bioassay-Guided Fractionation Leads to the Detection of Cholic Acid Generated by the Rare Thalassomonas sp.</title>
        <authorList>
            <person name="Pheiffer F."/>
            <person name="Schneider Y.K."/>
            <person name="Hansen E.H."/>
            <person name="Andersen J.H."/>
            <person name="Isaksson J."/>
            <person name="Busche T."/>
            <person name="R C."/>
            <person name="Kalinowski J."/>
            <person name="Zyl L.V."/>
            <person name="Trindade M."/>
        </authorList>
    </citation>
    <scope>NUCLEOTIDE SEQUENCE [LARGE SCALE GENOMIC DNA]</scope>
    <source>
        <strain evidence="6 7">XOM25</strain>
    </source>
</reference>
<dbReference type="Pfam" id="PF24827">
    <property type="entry name" value="AstE_AspA_cat"/>
    <property type="match status" value="1"/>
</dbReference>
<dbReference type="AlphaFoldDB" id="A0AAF0C7B2"/>
<dbReference type="EMBL" id="CP059733">
    <property type="protein sequence ID" value="WDE05112.1"/>
    <property type="molecule type" value="Genomic_DNA"/>
</dbReference>
<evidence type="ECO:0000313" key="6">
    <source>
        <dbReference type="EMBL" id="WDE05112.1"/>
    </source>
</evidence>
<dbReference type="GO" id="GO:0016788">
    <property type="term" value="F:hydrolase activity, acting on ester bonds"/>
    <property type="evidence" value="ECO:0007669"/>
    <property type="project" value="InterPro"/>
</dbReference>
<keyword evidence="2" id="KW-0479">Metal-binding</keyword>
<dbReference type="Proteomes" id="UP000032352">
    <property type="component" value="Chromosome"/>
</dbReference>
<feature type="domain" description="Succinylglutamate desuccinylase/Aspartoacylase catalytic" evidence="5">
    <location>
        <begin position="49"/>
        <end position="148"/>
    </location>
</feature>
<gene>
    <name evidence="6" type="ORF">SG34_028080</name>
</gene>
<organism evidence="6 7">
    <name type="scientific">Thalassomonas viridans</name>
    <dbReference type="NCBI Taxonomy" id="137584"/>
    <lineage>
        <taxon>Bacteria</taxon>
        <taxon>Pseudomonadati</taxon>
        <taxon>Pseudomonadota</taxon>
        <taxon>Gammaproteobacteria</taxon>
        <taxon>Alteromonadales</taxon>
        <taxon>Colwelliaceae</taxon>
        <taxon>Thalassomonas</taxon>
    </lineage>
</organism>